<reference evidence="2" key="1">
    <citation type="submission" date="2023-08" db="EMBL/GenBank/DDBJ databases">
        <authorList>
            <person name="Audoor S."/>
            <person name="Bilcke G."/>
        </authorList>
    </citation>
    <scope>NUCLEOTIDE SEQUENCE</scope>
</reference>
<feature type="compositionally biased region" description="Basic and acidic residues" evidence="1">
    <location>
        <begin position="287"/>
        <end position="300"/>
    </location>
</feature>
<proteinExistence type="predicted"/>
<comment type="caution">
    <text evidence="2">The sequence shown here is derived from an EMBL/GenBank/DDBJ whole genome shotgun (WGS) entry which is preliminary data.</text>
</comment>
<gene>
    <name evidence="2" type="ORF">CYCCA115_LOCUS2099</name>
</gene>
<feature type="compositionally biased region" description="Acidic residues" evidence="1">
    <location>
        <begin position="265"/>
        <end position="281"/>
    </location>
</feature>
<evidence type="ECO:0000256" key="1">
    <source>
        <dbReference type="SAM" id="MobiDB-lite"/>
    </source>
</evidence>
<feature type="region of interest" description="Disordered" evidence="1">
    <location>
        <begin position="265"/>
        <end position="303"/>
    </location>
</feature>
<feature type="region of interest" description="Disordered" evidence="1">
    <location>
        <begin position="177"/>
        <end position="247"/>
    </location>
</feature>
<evidence type="ECO:0000313" key="2">
    <source>
        <dbReference type="EMBL" id="CAJ1930811.1"/>
    </source>
</evidence>
<feature type="region of interest" description="Disordered" evidence="1">
    <location>
        <begin position="1"/>
        <end position="63"/>
    </location>
</feature>
<dbReference type="AlphaFoldDB" id="A0AAD2FC90"/>
<dbReference type="Proteomes" id="UP001295423">
    <property type="component" value="Unassembled WGS sequence"/>
</dbReference>
<organism evidence="2 3">
    <name type="scientific">Cylindrotheca closterium</name>
    <dbReference type="NCBI Taxonomy" id="2856"/>
    <lineage>
        <taxon>Eukaryota</taxon>
        <taxon>Sar</taxon>
        <taxon>Stramenopiles</taxon>
        <taxon>Ochrophyta</taxon>
        <taxon>Bacillariophyta</taxon>
        <taxon>Bacillariophyceae</taxon>
        <taxon>Bacillariophycidae</taxon>
        <taxon>Bacillariales</taxon>
        <taxon>Bacillariaceae</taxon>
        <taxon>Cylindrotheca</taxon>
    </lineage>
</organism>
<evidence type="ECO:0000313" key="3">
    <source>
        <dbReference type="Proteomes" id="UP001295423"/>
    </source>
</evidence>
<protein>
    <submittedName>
        <fullName evidence="2">Uncharacterized protein</fullName>
    </submittedName>
</protein>
<accession>A0AAD2FC90</accession>
<name>A0AAD2FC90_9STRA</name>
<keyword evidence="3" id="KW-1185">Reference proteome</keyword>
<sequence>MKIPSKPGAVRRNSSSSDRPQKRNSFRGQDPLGQALIVASPPSSTSSRKLLKKKTSIPTAPSLMTTAKKSKVTNVDPTSVSMIARRKLGKEGLSEYQKEQQAKKDSTIINNMHRKLSEKCLDVDDEGMRKKRMESLRKHLKRQVYLHLPTSAFKTYWHLASEKLEEDVRIRRYEMEEKKKKTNKRKRSSDRDMSIPRKRSSIGSVEGDDMAVPRKRPSIGSVEGDMTIPRKRPSIGSVEGDGEIPRIPKKRPSIIEETSAVVDLVDTDDEHDWGDEGDAESQNESPLQHDKPQEAKRKEAPATVVQVPEPVVIDPFEGAGPNRWANLIIGSKYQGEVFACGDWDTIQPV</sequence>
<dbReference type="EMBL" id="CAKOGP040000113">
    <property type="protein sequence ID" value="CAJ1930811.1"/>
    <property type="molecule type" value="Genomic_DNA"/>
</dbReference>